<keyword evidence="1" id="KW-1133">Transmembrane helix</keyword>
<dbReference type="Proteomes" id="UP000313645">
    <property type="component" value="Unassembled WGS sequence"/>
</dbReference>
<gene>
    <name evidence="2" type="ORF">EZI54_02285</name>
</gene>
<protein>
    <submittedName>
        <fullName evidence="2">Nitrogen fixation protein FixH</fullName>
    </submittedName>
</protein>
<dbReference type="EMBL" id="SJDL01000002">
    <property type="protein sequence ID" value="TBW59160.1"/>
    <property type="molecule type" value="Genomic_DNA"/>
</dbReference>
<keyword evidence="1" id="KW-0812">Transmembrane</keyword>
<proteinExistence type="predicted"/>
<dbReference type="RefSeq" id="WP_131478603.1">
    <property type="nucleotide sequence ID" value="NZ_SJDL01000002.1"/>
</dbReference>
<evidence type="ECO:0000256" key="1">
    <source>
        <dbReference type="SAM" id="Phobius"/>
    </source>
</evidence>
<accession>A0ABY1ZU00</accession>
<keyword evidence="3" id="KW-1185">Reference proteome</keyword>
<sequence>MSDDALKPPAPWYRQFWPWFVLAIPAFTIVFCLFMITVAVRTQGSMVSDDYYRDGLAINMELAKDHKAADMGLDGHVAFNDQGARITLTRHSQPASFDFLILNLSHPTLSERDRRLQFQPTGDGHYEVRLAQPLEGRWYMDLRGPDNSWRLKGEAALPSDVALPLEPATQG</sequence>
<name>A0ABY1ZU00_9GAMM</name>
<comment type="caution">
    <text evidence="2">The sequence shown here is derived from an EMBL/GenBank/DDBJ whole genome shotgun (WGS) entry which is preliminary data.</text>
</comment>
<feature type="transmembrane region" description="Helical" evidence="1">
    <location>
        <begin position="16"/>
        <end position="40"/>
    </location>
</feature>
<keyword evidence="1" id="KW-0472">Membrane</keyword>
<evidence type="ECO:0000313" key="3">
    <source>
        <dbReference type="Proteomes" id="UP000313645"/>
    </source>
</evidence>
<organism evidence="2 3">
    <name type="scientific">Marinobacter halodurans</name>
    <dbReference type="NCBI Taxonomy" id="2528979"/>
    <lineage>
        <taxon>Bacteria</taxon>
        <taxon>Pseudomonadati</taxon>
        <taxon>Pseudomonadota</taxon>
        <taxon>Gammaproteobacteria</taxon>
        <taxon>Pseudomonadales</taxon>
        <taxon>Marinobacteraceae</taxon>
        <taxon>Marinobacter</taxon>
    </lineage>
</organism>
<reference evidence="2 3" key="1">
    <citation type="submission" date="2019-02" db="EMBL/GenBank/DDBJ databases">
        <title>Marinobacter halodurans sp. nov., a marine bacterium isolated from sea tidal flat.</title>
        <authorList>
            <person name="Yoo Y."/>
            <person name="Lee D.W."/>
            <person name="Kim B.S."/>
            <person name="Kim J.-J."/>
        </authorList>
    </citation>
    <scope>NUCLEOTIDE SEQUENCE [LARGE SCALE GENOMIC DNA]</scope>
    <source>
        <strain evidence="2 3">YJ-S3-2</strain>
    </source>
</reference>
<dbReference type="Pfam" id="PF05751">
    <property type="entry name" value="FixH"/>
    <property type="match status" value="1"/>
</dbReference>
<evidence type="ECO:0000313" key="2">
    <source>
        <dbReference type="EMBL" id="TBW59160.1"/>
    </source>
</evidence>
<dbReference type="InterPro" id="IPR008620">
    <property type="entry name" value="FixH"/>
</dbReference>